<comment type="caution">
    <text evidence="8">The sequence shown here is derived from an EMBL/GenBank/DDBJ whole genome shotgun (WGS) entry which is preliminary data.</text>
</comment>
<comment type="subcellular location">
    <subcellularLocation>
        <location evidence="1">Cell membrane</location>
        <topology evidence="1">Multi-pass membrane protein</topology>
    </subcellularLocation>
</comment>
<keyword evidence="9" id="KW-1185">Reference proteome</keyword>
<evidence type="ECO:0000256" key="3">
    <source>
        <dbReference type="ARBA" id="ARBA00022475"/>
    </source>
</evidence>
<sequence length="352" mass="36714">MKTLSPPITTSRSQRLYQGFKAYRLDRVWLTIGLILLALAALDQPQLPATLAFVSKAALNTFGFLLLSVGLTAYAKASGVDNLISRAFSGPPLLAVVSAALMGAVSPFCSCGVIPIIVALLAMGVPLAPVMAFWLASPLMDPSMFIMTSATLGLEFAVAKTMIAVSIGLLGGWGAFMLTRQGWITDVLKDGVGNGGCAGSKIRTPKPVVWAFWKDSSRLSTALASFKTNALFLVKWLLLAFVLESLMVAYLPRDLIAQVAGGTGFMPVLLATLVGIPSYLNGYAALPLVSGLMGQGLSPGASMAFLVAGGVTSLPAAMAVWAVARARVFAAYLGFAFLGALASGVLFGLWKA</sequence>
<feature type="transmembrane region" description="Helical" evidence="7">
    <location>
        <begin position="230"/>
        <end position="252"/>
    </location>
</feature>
<keyword evidence="4 7" id="KW-0812">Transmembrane</keyword>
<dbReference type="AlphaFoldDB" id="A0A368L8I3"/>
<protein>
    <submittedName>
        <fullName evidence="8">Permease</fullName>
    </submittedName>
</protein>
<feature type="transmembrane region" description="Helical" evidence="7">
    <location>
        <begin position="259"/>
        <end position="280"/>
    </location>
</feature>
<evidence type="ECO:0000256" key="4">
    <source>
        <dbReference type="ARBA" id="ARBA00022692"/>
    </source>
</evidence>
<dbReference type="InterPro" id="IPR005524">
    <property type="entry name" value="DUF318"/>
</dbReference>
<accession>A0A368L8I3</accession>
<organism evidence="8 9">
    <name type="scientific">Parvibium lacunae</name>
    <dbReference type="NCBI Taxonomy" id="1888893"/>
    <lineage>
        <taxon>Bacteria</taxon>
        <taxon>Pseudomonadati</taxon>
        <taxon>Pseudomonadota</taxon>
        <taxon>Betaproteobacteria</taxon>
        <taxon>Burkholderiales</taxon>
        <taxon>Alcaligenaceae</taxon>
        <taxon>Parvibium</taxon>
    </lineage>
</organism>
<keyword evidence="6 7" id="KW-0472">Membrane</keyword>
<dbReference type="PANTHER" id="PTHR42775:SF1">
    <property type="entry name" value="PERMEASE RV2963-RELATED"/>
    <property type="match status" value="1"/>
</dbReference>
<proteinExistence type="inferred from homology"/>
<evidence type="ECO:0000256" key="6">
    <source>
        <dbReference type="ARBA" id="ARBA00023136"/>
    </source>
</evidence>
<keyword evidence="5 7" id="KW-1133">Transmembrane helix</keyword>
<feature type="transmembrane region" description="Helical" evidence="7">
    <location>
        <begin position="87"/>
        <end position="106"/>
    </location>
</feature>
<feature type="transmembrane region" description="Helical" evidence="7">
    <location>
        <begin position="112"/>
        <end position="136"/>
    </location>
</feature>
<feature type="transmembrane region" description="Helical" evidence="7">
    <location>
        <begin position="25"/>
        <end position="42"/>
    </location>
</feature>
<dbReference type="OrthoDB" id="9777774at2"/>
<feature type="transmembrane region" description="Helical" evidence="7">
    <location>
        <begin position="157"/>
        <end position="178"/>
    </location>
</feature>
<evidence type="ECO:0000256" key="2">
    <source>
        <dbReference type="ARBA" id="ARBA00006386"/>
    </source>
</evidence>
<comment type="similarity">
    <text evidence="2">Belongs to the UPF0718 family.</text>
</comment>
<evidence type="ECO:0000313" key="8">
    <source>
        <dbReference type="EMBL" id="RCS59914.1"/>
    </source>
</evidence>
<dbReference type="Pfam" id="PF03773">
    <property type="entry name" value="ArsP_1"/>
    <property type="match status" value="1"/>
</dbReference>
<evidence type="ECO:0000313" key="9">
    <source>
        <dbReference type="Proteomes" id="UP000252357"/>
    </source>
</evidence>
<dbReference type="EMBL" id="QPGB01000001">
    <property type="protein sequence ID" value="RCS59914.1"/>
    <property type="molecule type" value="Genomic_DNA"/>
</dbReference>
<dbReference type="PANTHER" id="PTHR42775">
    <property type="entry name" value="PERMEASE RV2963-RELATED"/>
    <property type="match status" value="1"/>
</dbReference>
<evidence type="ECO:0000256" key="1">
    <source>
        <dbReference type="ARBA" id="ARBA00004651"/>
    </source>
</evidence>
<dbReference type="GO" id="GO:0005886">
    <property type="term" value="C:plasma membrane"/>
    <property type="evidence" value="ECO:0007669"/>
    <property type="project" value="UniProtKB-SubCell"/>
</dbReference>
<evidence type="ECO:0000256" key="5">
    <source>
        <dbReference type="ARBA" id="ARBA00022989"/>
    </source>
</evidence>
<keyword evidence="3" id="KW-1003">Cell membrane</keyword>
<feature type="transmembrane region" description="Helical" evidence="7">
    <location>
        <begin position="300"/>
        <end position="322"/>
    </location>
</feature>
<dbReference type="InterPro" id="IPR053166">
    <property type="entry name" value="UPF0718_permease"/>
</dbReference>
<feature type="transmembrane region" description="Helical" evidence="7">
    <location>
        <begin position="329"/>
        <end position="350"/>
    </location>
</feature>
<dbReference type="Proteomes" id="UP000252357">
    <property type="component" value="Unassembled WGS sequence"/>
</dbReference>
<reference evidence="8 9" key="1">
    <citation type="journal article" date="2018" name="Int. J. Syst. Evol. Microbiol.">
        <title>Parvibium lacunae gen. nov., sp. nov., a new member of the family Alcaligenaceae isolated from a freshwater pond.</title>
        <authorList>
            <person name="Chen W.M."/>
            <person name="Xie P.B."/>
            <person name="Hsu M.Y."/>
            <person name="Sheu S.Y."/>
        </authorList>
    </citation>
    <scope>NUCLEOTIDE SEQUENCE [LARGE SCALE GENOMIC DNA]</scope>
    <source>
        <strain evidence="8 9">KMB9</strain>
    </source>
</reference>
<gene>
    <name evidence="8" type="ORF">DU000_01960</name>
</gene>
<evidence type="ECO:0000256" key="7">
    <source>
        <dbReference type="SAM" id="Phobius"/>
    </source>
</evidence>
<feature type="transmembrane region" description="Helical" evidence="7">
    <location>
        <begin position="57"/>
        <end position="75"/>
    </location>
</feature>
<name>A0A368L8I3_9BURK</name>